<name>A0ABD1M9E2_9FABA</name>
<dbReference type="Proteomes" id="UP001603857">
    <property type="component" value="Unassembled WGS sequence"/>
</dbReference>
<dbReference type="SUPFAM" id="SSF52540">
    <property type="entry name" value="P-loop containing nucleoside triphosphate hydrolases"/>
    <property type="match status" value="1"/>
</dbReference>
<dbReference type="InterPro" id="IPR027417">
    <property type="entry name" value="P-loop_NTPase"/>
</dbReference>
<dbReference type="PANTHER" id="PTHR10285">
    <property type="entry name" value="URIDINE KINASE"/>
    <property type="match status" value="1"/>
</dbReference>
<reference evidence="1 2" key="1">
    <citation type="submission" date="2024-08" db="EMBL/GenBank/DDBJ databases">
        <title>Insights into the chromosomal genome structure of Flemingia macrophylla.</title>
        <authorList>
            <person name="Ding Y."/>
            <person name="Zhao Y."/>
            <person name="Bi W."/>
            <person name="Wu M."/>
            <person name="Zhao G."/>
            <person name="Gong Y."/>
            <person name="Li W."/>
            <person name="Zhang P."/>
        </authorList>
    </citation>
    <scope>NUCLEOTIDE SEQUENCE [LARGE SCALE GENOMIC DNA]</scope>
    <source>
        <strain evidence="1">DYQJB</strain>
        <tissue evidence="1">Leaf</tissue>
    </source>
</reference>
<proteinExistence type="predicted"/>
<accession>A0ABD1M9E2</accession>
<gene>
    <name evidence="1" type="ORF">Fmac_019989</name>
</gene>
<dbReference type="Gene3D" id="3.40.50.300">
    <property type="entry name" value="P-loop containing nucleotide triphosphate hydrolases"/>
    <property type="match status" value="1"/>
</dbReference>
<sequence length="423" mass="47624">MATLNLFSQPWQPTISPSLCCSNTNHNNSNNSKLHFFSNSRHFPLLSQSSKSGSGSSCLQNGSTYAGIQYRKSPLYSVFPTKPAQVSSVQDLYEFICSGPLLDKIGIAQEQVAESIDTWLLYGRYLCKLFQLNELYLSEPQKARIYHYYVPVFLWCEQQISQHQSKFKDGEDIPPLVIGFSAPQGCGKTTLVFALDYLFDVIGRKSATISIDDFYLTAEGQNKLREANPGNALLEFRGNAGSHDLPISVETLTALTKMTREGMKMKLPRYDKSAFNGRGDRADPSTWPEIEGPLTVVLFEGWMLGFKPLPVEAVKVVDPQLETINKNLEAYYDAWDKYIKSWIVIKIKDPNCVFQWRLQAEIAMREAGKPGMTDDEVRDFVSRYLPAYYAYLPTLYSDGPNGSDPKHLLTIEIDEGRNPILAG</sequence>
<dbReference type="AlphaFoldDB" id="A0ABD1M9E2"/>
<evidence type="ECO:0000313" key="2">
    <source>
        <dbReference type="Proteomes" id="UP001603857"/>
    </source>
</evidence>
<comment type="caution">
    <text evidence="1">The sequence shown here is derived from an EMBL/GenBank/DDBJ whole genome shotgun (WGS) entry which is preliminary data.</text>
</comment>
<protein>
    <recommendedName>
        <fullName evidence="3">D-glycerate 3-kinase, chloroplastic</fullName>
    </recommendedName>
</protein>
<keyword evidence="2" id="KW-1185">Reference proteome</keyword>
<evidence type="ECO:0000313" key="1">
    <source>
        <dbReference type="EMBL" id="KAL2332408.1"/>
    </source>
</evidence>
<dbReference type="FunFam" id="3.40.50.300:FF:001210">
    <property type="entry name" value="D-glycerate 3-kinase, chloroplastic"/>
    <property type="match status" value="1"/>
</dbReference>
<organism evidence="1 2">
    <name type="scientific">Flemingia macrophylla</name>
    <dbReference type="NCBI Taxonomy" id="520843"/>
    <lineage>
        <taxon>Eukaryota</taxon>
        <taxon>Viridiplantae</taxon>
        <taxon>Streptophyta</taxon>
        <taxon>Embryophyta</taxon>
        <taxon>Tracheophyta</taxon>
        <taxon>Spermatophyta</taxon>
        <taxon>Magnoliopsida</taxon>
        <taxon>eudicotyledons</taxon>
        <taxon>Gunneridae</taxon>
        <taxon>Pentapetalae</taxon>
        <taxon>rosids</taxon>
        <taxon>fabids</taxon>
        <taxon>Fabales</taxon>
        <taxon>Fabaceae</taxon>
        <taxon>Papilionoideae</taxon>
        <taxon>50 kb inversion clade</taxon>
        <taxon>NPAAA clade</taxon>
        <taxon>indigoferoid/millettioid clade</taxon>
        <taxon>Phaseoleae</taxon>
        <taxon>Flemingia</taxon>
    </lineage>
</organism>
<dbReference type="EMBL" id="JBGMDY010000006">
    <property type="protein sequence ID" value="KAL2332408.1"/>
    <property type="molecule type" value="Genomic_DNA"/>
</dbReference>
<evidence type="ECO:0008006" key="3">
    <source>
        <dbReference type="Google" id="ProtNLM"/>
    </source>
</evidence>